<evidence type="ECO:0000256" key="1">
    <source>
        <dbReference type="SAM" id="MobiDB-lite"/>
    </source>
</evidence>
<dbReference type="RefSeq" id="WP_379074141.1">
    <property type="nucleotide sequence ID" value="NZ_JBHULL010000003.1"/>
</dbReference>
<feature type="region of interest" description="Disordered" evidence="1">
    <location>
        <begin position="42"/>
        <end position="63"/>
    </location>
</feature>
<sequence>MPVHFDYPSIRDFFEVYGNTSCEKLNDYEHCRAESDRLYNEQLKESEKEIPAEDQEKTDSFST</sequence>
<evidence type="ECO:0000313" key="3">
    <source>
        <dbReference type="Proteomes" id="UP001597461"/>
    </source>
</evidence>
<dbReference type="EMBL" id="JBHULL010000003">
    <property type="protein sequence ID" value="MFD2581216.1"/>
    <property type="molecule type" value="Genomic_DNA"/>
</dbReference>
<comment type="caution">
    <text evidence="2">The sequence shown here is derived from an EMBL/GenBank/DDBJ whole genome shotgun (WGS) entry which is preliminary data.</text>
</comment>
<reference evidence="3" key="1">
    <citation type="journal article" date="2019" name="Int. J. Syst. Evol. Microbiol.">
        <title>The Global Catalogue of Microorganisms (GCM) 10K type strain sequencing project: providing services to taxonomists for standard genome sequencing and annotation.</title>
        <authorList>
            <consortium name="The Broad Institute Genomics Platform"/>
            <consortium name="The Broad Institute Genome Sequencing Center for Infectious Disease"/>
            <person name="Wu L."/>
            <person name="Ma J."/>
        </authorList>
    </citation>
    <scope>NUCLEOTIDE SEQUENCE [LARGE SCALE GENOMIC DNA]</scope>
    <source>
        <strain evidence="3">KCTC 42866</strain>
    </source>
</reference>
<accession>A0ABW5MEK0</accession>
<evidence type="ECO:0000313" key="2">
    <source>
        <dbReference type="EMBL" id="MFD2581216.1"/>
    </source>
</evidence>
<dbReference type="Proteomes" id="UP001597461">
    <property type="component" value="Unassembled WGS sequence"/>
</dbReference>
<keyword evidence="3" id="KW-1185">Reference proteome</keyword>
<organism evidence="2 3">
    <name type="scientific">Pedobacter vanadiisoli</name>
    <dbReference type="NCBI Taxonomy" id="1761975"/>
    <lineage>
        <taxon>Bacteria</taxon>
        <taxon>Pseudomonadati</taxon>
        <taxon>Bacteroidota</taxon>
        <taxon>Sphingobacteriia</taxon>
        <taxon>Sphingobacteriales</taxon>
        <taxon>Sphingobacteriaceae</taxon>
        <taxon>Pedobacter</taxon>
    </lineage>
</organism>
<name>A0ABW5MEK0_9SPHI</name>
<proteinExistence type="predicted"/>
<gene>
    <name evidence="2" type="ORF">ACFSR6_01850</name>
</gene>
<protein>
    <submittedName>
        <fullName evidence="2">Uncharacterized protein</fullName>
    </submittedName>
</protein>